<keyword evidence="8 15" id="KW-0560">Oxidoreductase</keyword>
<dbReference type="InterPro" id="IPR011706">
    <property type="entry name" value="Cu-oxidase_C"/>
</dbReference>
<dbReference type="GO" id="GO:0005507">
    <property type="term" value="F:copper ion binding"/>
    <property type="evidence" value="ECO:0007669"/>
    <property type="project" value="InterPro"/>
</dbReference>
<dbReference type="SUPFAM" id="SSF49503">
    <property type="entry name" value="Cupredoxins"/>
    <property type="match status" value="3"/>
</dbReference>
<evidence type="ECO:0000256" key="6">
    <source>
        <dbReference type="ARBA" id="ARBA00022525"/>
    </source>
</evidence>
<evidence type="ECO:0000256" key="3">
    <source>
        <dbReference type="ARBA" id="ARBA00004613"/>
    </source>
</evidence>
<feature type="domain" description="Plastocyanin-like" evidence="13">
    <location>
        <begin position="387"/>
        <end position="509"/>
    </location>
</feature>
<evidence type="ECO:0000256" key="7">
    <source>
        <dbReference type="ARBA" id="ARBA00022723"/>
    </source>
</evidence>
<evidence type="ECO:0000313" key="15">
    <source>
        <dbReference type="EMBL" id="AFV15791.1"/>
    </source>
</evidence>
<name>K9MH70_LEUGO</name>
<evidence type="ECO:0000256" key="10">
    <source>
        <dbReference type="ARBA" id="ARBA00023157"/>
    </source>
</evidence>
<dbReference type="Pfam" id="PF07731">
    <property type="entry name" value="Cu-oxidase_2"/>
    <property type="match status" value="1"/>
</dbReference>
<keyword evidence="7" id="KW-0479">Metal-binding</keyword>
<sequence>MLVCQAPTDVFLFFSYILFDPVVTRGNASSSCFLASILSLASLAVASTCSQTLTVANADISPDGFSRKASVVNGGTVGPVIWAKKGEQLKLNVVNNLTDPGQIRVTTMHWHGILQRGTNFMDGTAGVTQCPIAPGDSFLYNFKADVAGTYWYHSHIGLQYCDGVRGALIVQDPADHLAILYDESTIITISEWYHKSVLYAQGPVSPDATLINGRGRFPGGPNADLSVVNVQQGKRYRLRIISMSCEPNYIFSIDGHNLTIIETDATPTSPHTVNAIQIFAGQRYSLVLNANQRVDNYWIRALSNMRNLSTTFENGIDSAILRYRGAPIAEPKSIQPTTAKMLEEKDLHPLAYPFPPGLPGPNGADMTFNLTFSADLATGFFVNNNSYVSPTVPVLLQILSGAHSAHDLLPHGSVFTIERNKVVQVNMQTLNIAGPHPMHLHGHTFSVVKSAGALPNYLNPIGRDVVSLGMIEGDYVSIRFRTDNPGPWILHCHINPHLDLGFAVVFAEALEQTPFVDKPPKNWDQLCPTWDSLPDSVKTTHPNSTSA</sequence>
<comment type="similarity">
    <text evidence="4">Belongs to the multicopper oxidase family.</text>
</comment>
<evidence type="ECO:0000256" key="5">
    <source>
        <dbReference type="ARBA" id="ARBA00012297"/>
    </source>
</evidence>
<evidence type="ECO:0000259" key="12">
    <source>
        <dbReference type="Pfam" id="PF00394"/>
    </source>
</evidence>
<gene>
    <name evidence="15" type="primary">Lcc7</name>
</gene>
<dbReference type="PANTHER" id="PTHR11709">
    <property type="entry name" value="MULTI-COPPER OXIDASE"/>
    <property type="match status" value="1"/>
</dbReference>
<dbReference type="EMBL" id="JQ307229">
    <property type="protein sequence ID" value="AFV15791.1"/>
    <property type="molecule type" value="Genomic_DNA"/>
</dbReference>
<evidence type="ECO:0000256" key="9">
    <source>
        <dbReference type="ARBA" id="ARBA00023008"/>
    </source>
</evidence>
<evidence type="ECO:0000259" key="14">
    <source>
        <dbReference type="Pfam" id="PF07732"/>
    </source>
</evidence>
<comment type="catalytic activity">
    <reaction evidence="1">
        <text>4 hydroquinone + O2 = 4 benzosemiquinone + 2 H2O</text>
        <dbReference type="Rhea" id="RHEA:11276"/>
        <dbReference type="ChEBI" id="CHEBI:15377"/>
        <dbReference type="ChEBI" id="CHEBI:15379"/>
        <dbReference type="ChEBI" id="CHEBI:17594"/>
        <dbReference type="ChEBI" id="CHEBI:17977"/>
        <dbReference type="EC" id="1.10.3.2"/>
    </reaction>
</comment>
<dbReference type="GO" id="GO:0052716">
    <property type="term" value="F:hydroquinone:oxygen oxidoreductase activity"/>
    <property type="evidence" value="ECO:0007669"/>
    <property type="project" value="UniProtKB-EC"/>
</dbReference>
<keyword evidence="11" id="KW-0325">Glycoprotein</keyword>
<dbReference type="Pfam" id="PF00394">
    <property type="entry name" value="Cu-oxidase"/>
    <property type="match status" value="1"/>
</dbReference>
<keyword evidence="9" id="KW-0186">Copper</keyword>
<dbReference type="InterPro" id="IPR011707">
    <property type="entry name" value="Cu-oxidase-like_N"/>
</dbReference>
<evidence type="ECO:0000256" key="8">
    <source>
        <dbReference type="ARBA" id="ARBA00023002"/>
    </source>
</evidence>
<accession>K9MH70</accession>
<feature type="domain" description="Plastocyanin-like" evidence="14">
    <location>
        <begin position="55"/>
        <end position="174"/>
    </location>
</feature>
<evidence type="ECO:0000256" key="1">
    <source>
        <dbReference type="ARBA" id="ARBA00000349"/>
    </source>
</evidence>
<keyword evidence="6" id="KW-0964">Secreted</keyword>
<dbReference type="Pfam" id="PF07732">
    <property type="entry name" value="Cu-oxidase_3"/>
    <property type="match status" value="1"/>
</dbReference>
<proteinExistence type="inferred from homology"/>
<comment type="cofactor">
    <cofactor evidence="2">
        <name>Cu cation</name>
        <dbReference type="ChEBI" id="CHEBI:23378"/>
    </cofactor>
</comment>
<protein>
    <recommendedName>
        <fullName evidence="5">laccase</fullName>
        <ecNumber evidence="5">1.10.3.2</ecNumber>
    </recommendedName>
</protein>
<reference evidence="15" key="1">
    <citation type="journal article" date="2013" name="Proc. Natl. Acad. Sci. U.S.A.">
        <title>Laccase detoxification mediates the nutritional alliance between leaf-cutting ants and fungus-garden symbionts.</title>
        <authorList>
            <person name="De Fine Licht H.H."/>
            <person name="Schiott M."/>
            <person name="Rogowska-Wrzesinska A."/>
            <person name="Nygaard S."/>
            <person name="Roepstorff P."/>
            <person name="Boomsma J.J."/>
        </authorList>
    </citation>
    <scope>NUCLEOTIDE SEQUENCE</scope>
    <source>
        <strain evidence="15">Ae322</strain>
    </source>
</reference>
<dbReference type="Gene3D" id="2.60.40.420">
    <property type="entry name" value="Cupredoxins - blue copper proteins"/>
    <property type="match status" value="3"/>
</dbReference>
<dbReference type="CDD" id="cd13903">
    <property type="entry name" value="CuRO_3_Tv-LCC_like"/>
    <property type="match status" value="1"/>
</dbReference>
<evidence type="ECO:0000256" key="2">
    <source>
        <dbReference type="ARBA" id="ARBA00001935"/>
    </source>
</evidence>
<dbReference type="InterPro" id="IPR045087">
    <property type="entry name" value="Cu-oxidase_fam"/>
</dbReference>
<dbReference type="AlphaFoldDB" id="K9MH70"/>
<dbReference type="GO" id="GO:0005576">
    <property type="term" value="C:extracellular region"/>
    <property type="evidence" value="ECO:0007669"/>
    <property type="project" value="UniProtKB-SubCell"/>
</dbReference>
<dbReference type="PANTHER" id="PTHR11709:SF394">
    <property type="entry name" value="FI03373P-RELATED"/>
    <property type="match status" value="1"/>
</dbReference>
<evidence type="ECO:0000256" key="4">
    <source>
        <dbReference type="ARBA" id="ARBA00010609"/>
    </source>
</evidence>
<organism evidence="15">
    <name type="scientific">Leucoagaricus gongylophorus</name>
    <name type="common">Leaf-cutting ant fungus</name>
    <name type="synonym">Rozites gongylophorus</name>
    <dbReference type="NCBI Taxonomy" id="79220"/>
    <lineage>
        <taxon>Eukaryota</taxon>
        <taxon>Fungi</taxon>
        <taxon>Dikarya</taxon>
        <taxon>Basidiomycota</taxon>
        <taxon>Agaricomycotina</taxon>
        <taxon>Agaricomycetes</taxon>
        <taxon>Agaricomycetidae</taxon>
        <taxon>Agaricales</taxon>
        <taxon>Agaricineae</taxon>
        <taxon>Agaricaceae</taxon>
        <taxon>Leucoagaricus</taxon>
    </lineage>
</organism>
<dbReference type="FunFam" id="2.60.40.420:FF:000045">
    <property type="entry name" value="Laccase 2"/>
    <property type="match status" value="1"/>
</dbReference>
<dbReference type="EC" id="1.10.3.2" evidence="5"/>
<dbReference type="InterPro" id="IPR008972">
    <property type="entry name" value="Cupredoxin"/>
</dbReference>
<keyword evidence="10" id="KW-1015">Disulfide bond</keyword>
<dbReference type="InterPro" id="IPR001117">
    <property type="entry name" value="Cu-oxidase_2nd"/>
</dbReference>
<comment type="subcellular location">
    <subcellularLocation>
        <location evidence="3">Secreted</location>
    </subcellularLocation>
</comment>
<feature type="domain" description="Plastocyanin-like" evidence="12">
    <location>
        <begin position="183"/>
        <end position="326"/>
    </location>
</feature>
<evidence type="ECO:0000256" key="11">
    <source>
        <dbReference type="ARBA" id="ARBA00023180"/>
    </source>
</evidence>
<evidence type="ECO:0000259" key="13">
    <source>
        <dbReference type="Pfam" id="PF07731"/>
    </source>
</evidence>